<proteinExistence type="predicted"/>
<feature type="compositionally biased region" description="Basic residues" evidence="1">
    <location>
        <begin position="54"/>
        <end position="71"/>
    </location>
</feature>
<accession>A0A426PZB8</accession>
<organism evidence="2 3">
    <name type="scientific">Corynebacterium bovis</name>
    <dbReference type="NCBI Taxonomy" id="36808"/>
    <lineage>
        <taxon>Bacteria</taxon>
        <taxon>Bacillati</taxon>
        <taxon>Actinomycetota</taxon>
        <taxon>Actinomycetes</taxon>
        <taxon>Mycobacteriales</taxon>
        <taxon>Corynebacteriaceae</taxon>
        <taxon>Corynebacterium</taxon>
    </lineage>
</organism>
<dbReference type="Proteomes" id="UP000276526">
    <property type="component" value="Unassembled WGS sequence"/>
</dbReference>
<reference evidence="2 3" key="1">
    <citation type="submission" date="2018-01" db="EMBL/GenBank/DDBJ databases">
        <title>Twenty Corynebacterium bovis Genomes.</title>
        <authorList>
            <person name="Gulvik C.A."/>
        </authorList>
    </citation>
    <scope>NUCLEOTIDE SEQUENCE [LARGE SCALE GENOMIC DNA]</scope>
    <source>
        <strain evidence="2 3">F6900</strain>
    </source>
</reference>
<feature type="compositionally biased region" description="Basic and acidic residues" evidence="1">
    <location>
        <begin position="11"/>
        <end position="53"/>
    </location>
</feature>
<name>A0A426PZB8_9CORY</name>
<gene>
    <name evidence="2" type="ORF">CXF48_05420</name>
</gene>
<protein>
    <submittedName>
        <fullName evidence="2">Uncharacterized protein</fullName>
    </submittedName>
</protein>
<evidence type="ECO:0000313" key="2">
    <source>
        <dbReference type="EMBL" id="RRO86718.1"/>
    </source>
</evidence>
<evidence type="ECO:0000313" key="3">
    <source>
        <dbReference type="Proteomes" id="UP000276526"/>
    </source>
</evidence>
<sequence length="92" mass="10485">MGGRPRWGWPRRGDGADRGHRVRPDGRDRGDGGVRRPGGGRRDADGRARDVRPVRHRRGRGARPRVRRRVQRRVERVAAAAAGDPRCPRRDR</sequence>
<dbReference type="EMBL" id="PQNK01000007">
    <property type="protein sequence ID" value="RRO86718.1"/>
    <property type="molecule type" value="Genomic_DNA"/>
</dbReference>
<evidence type="ECO:0000256" key="1">
    <source>
        <dbReference type="SAM" id="MobiDB-lite"/>
    </source>
</evidence>
<comment type="caution">
    <text evidence="2">The sequence shown here is derived from an EMBL/GenBank/DDBJ whole genome shotgun (WGS) entry which is preliminary data.</text>
</comment>
<feature type="compositionally biased region" description="Low complexity" evidence="1">
    <location>
        <begin position="1"/>
        <end position="10"/>
    </location>
</feature>
<feature type="region of interest" description="Disordered" evidence="1">
    <location>
        <begin position="1"/>
        <end position="92"/>
    </location>
</feature>
<dbReference type="AlphaFoldDB" id="A0A426PZB8"/>